<accession>A0A846N372</accession>
<evidence type="ECO:0000256" key="6">
    <source>
        <dbReference type="ARBA" id="ARBA00023136"/>
    </source>
</evidence>
<reference evidence="13 14" key="1">
    <citation type="submission" date="2020-03" db="EMBL/GenBank/DDBJ databases">
        <title>Genomic Encyclopedia of Type Strains, Phase IV (KMG-IV): sequencing the most valuable type-strain genomes for metagenomic binning, comparative biology and taxonomic classification.</title>
        <authorList>
            <person name="Goeker M."/>
        </authorList>
    </citation>
    <scope>NUCLEOTIDE SEQUENCE [LARGE SCALE GENOMIC DNA]</scope>
    <source>
        <strain evidence="13 14">DSM 19867</strain>
    </source>
</reference>
<evidence type="ECO:0000256" key="5">
    <source>
        <dbReference type="ARBA" id="ARBA00023077"/>
    </source>
</evidence>
<evidence type="ECO:0000259" key="12">
    <source>
        <dbReference type="Pfam" id="PF07715"/>
    </source>
</evidence>
<dbReference type="Gene3D" id="2.170.130.10">
    <property type="entry name" value="TonB-dependent receptor, plug domain"/>
    <property type="match status" value="1"/>
</dbReference>
<dbReference type="Gene3D" id="2.40.170.20">
    <property type="entry name" value="TonB-dependent receptor, beta-barrel domain"/>
    <property type="match status" value="1"/>
</dbReference>
<evidence type="ECO:0000256" key="9">
    <source>
        <dbReference type="RuleBase" id="RU003357"/>
    </source>
</evidence>
<feature type="domain" description="TonB-dependent receptor plug" evidence="12">
    <location>
        <begin position="51"/>
        <end position="164"/>
    </location>
</feature>
<dbReference type="InterPro" id="IPR012910">
    <property type="entry name" value="Plug_dom"/>
</dbReference>
<keyword evidence="13" id="KW-0675">Receptor</keyword>
<evidence type="ECO:0000256" key="1">
    <source>
        <dbReference type="ARBA" id="ARBA00004571"/>
    </source>
</evidence>
<keyword evidence="14" id="KW-1185">Reference proteome</keyword>
<keyword evidence="2 8" id="KW-0813">Transport</keyword>
<protein>
    <submittedName>
        <fullName evidence="13">Iron complex outermembrane receptor protein</fullName>
    </submittedName>
</protein>
<comment type="subcellular location">
    <subcellularLocation>
        <location evidence="1 8">Cell outer membrane</location>
        <topology evidence="1 8">Multi-pass membrane protein</topology>
    </subcellularLocation>
</comment>
<feature type="chain" id="PRO_5032583687" evidence="10">
    <location>
        <begin position="26"/>
        <end position="799"/>
    </location>
</feature>
<evidence type="ECO:0000256" key="8">
    <source>
        <dbReference type="PROSITE-ProRule" id="PRU01360"/>
    </source>
</evidence>
<evidence type="ECO:0000259" key="11">
    <source>
        <dbReference type="Pfam" id="PF00593"/>
    </source>
</evidence>
<gene>
    <name evidence="13" type="ORF">FHS83_003736</name>
</gene>
<dbReference type="PANTHER" id="PTHR47234:SF3">
    <property type="entry name" value="SECRETIN_TONB SHORT N-TERMINAL DOMAIN-CONTAINING PROTEIN"/>
    <property type="match status" value="1"/>
</dbReference>
<dbReference type="GO" id="GO:0009279">
    <property type="term" value="C:cell outer membrane"/>
    <property type="evidence" value="ECO:0007669"/>
    <property type="project" value="UniProtKB-SubCell"/>
</dbReference>
<comment type="caution">
    <text evidence="13">The sequence shown here is derived from an EMBL/GenBank/DDBJ whole genome shotgun (WGS) entry which is preliminary data.</text>
</comment>
<sequence>MTNVPTRRLALLGASLFAMTAAAQAADLAFDQTEEVIVTGTRDRGQTQFTSLSPIDVLNTDFVRSTASPSIDQTLATLVPSFNVKRLPSSDGTQFIRPASLNNLSPDMTLVLVNGKRFHRSAFLGANGAQASDLAMISNYATGHIEVLRDGASAQYGSDAIAGVVNILLNKDTDVATYGQLSQYYYGDGLTLQVGARGGVELPNGGHAVLTVEYQKANETSRTHQRDDAVAFQAAHPSLSVPNPVQRWGNPDMQGIKAAFDASENLTDYVEAYAFATLAASRQHNDINWRNPDTQTSVYKTTAAFPGFDLKTIWPTGFTPDEGVNALDSQMAAGLRHTSSDDFTWDTSVSYGINNSRFFLNNSINASLGPNSPHNFNLGHMIESELNLNADAVYRWALPFFAEPLNVAFGAEYRDETFQMKAGDKASYQVGPGANYGLAAASNGFPGIADTQAGSWGQTSYAGYIDLQAQVTKALQLEVALRDEEYSDFGNTFNYKFGARYEVMPGLAFRGSYSTGFKAPSPGQNNATSTSQGLDTKTLLLYTNGRLGTTNPVAMAFGAHQLKPETSKTATLGMVFDAGNGFTGSIDAFKTDLRSRFSTSSTITIDAATRANLVAQNVPGATSFTSINFFTNDFNTMTRGVEVTGNYGTDLGAGHLRLSGAYSYTATKVTGGTTAAATNTSQKKVFEQGVPQHNASATATYAIGDFEFMSRLRFYGPWTDSTGNTSGLIFQRFGSMEFVDLAVTYNLTDKASIRLGAENVGNFYPEKAIFQASRGIDYSRNAPYDVNGGNYYLRYDLKF</sequence>
<keyword evidence="4 8" id="KW-0812">Transmembrane</keyword>
<dbReference type="PROSITE" id="PS52016">
    <property type="entry name" value="TONB_DEPENDENT_REC_3"/>
    <property type="match status" value="1"/>
</dbReference>
<evidence type="ECO:0000313" key="14">
    <source>
        <dbReference type="Proteomes" id="UP000570514"/>
    </source>
</evidence>
<dbReference type="Pfam" id="PF00593">
    <property type="entry name" value="TonB_dep_Rec_b-barrel"/>
    <property type="match status" value="1"/>
</dbReference>
<evidence type="ECO:0000256" key="2">
    <source>
        <dbReference type="ARBA" id="ARBA00022448"/>
    </source>
</evidence>
<evidence type="ECO:0000313" key="13">
    <source>
        <dbReference type="EMBL" id="NIK90418.1"/>
    </source>
</evidence>
<dbReference type="InterPro" id="IPR039426">
    <property type="entry name" value="TonB-dep_rcpt-like"/>
</dbReference>
<dbReference type="Pfam" id="PF07715">
    <property type="entry name" value="Plug"/>
    <property type="match status" value="1"/>
</dbReference>
<dbReference type="SUPFAM" id="SSF56935">
    <property type="entry name" value="Porins"/>
    <property type="match status" value="1"/>
</dbReference>
<keyword evidence="6 8" id="KW-0472">Membrane</keyword>
<dbReference type="Proteomes" id="UP000570514">
    <property type="component" value="Unassembled WGS sequence"/>
</dbReference>
<dbReference type="PANTHER" id="PTHR47234">
    <property type="match status" value="1"/>
</dbReference>
<feature type="domain" description="TonB-dependent receptor-like beta-barrel" evidence="11">
    <location>
        <begin position="293"/>
        <end position="760"/>
    </location>
</feature>
<keyword evidence="10" id="KW-0732">Signal</keyword>
<dbReference type="InterPro" id="IPR037066">
    <property type="entry name" value="Plug_dom_sf"/>
</dbReference>
<comment type="similarity">
    <text evidence="8 9">Belongs to the TonB-dependent receptor family.</text>
</comment>
<evidence type="ECO:0000256" key="7">
    <source>
        <dbReference type="ARBA" id="ARBA00023237"/>
    </source>
</evidence>
<organism evidence="13 14">
    <name type="scientific">Rhizomicrobium palustre</name>
    <dbReference type="NCBI Taxonomy" id="189966"/>
    <lineage>
        <taxon>Bacteria</taxon>
        <taxon>Pseudomonadati</taxon>
        <taxon>Pseudomonadota</taxon>
        <taxon>Alphaproteobacteria</taxon>
        <taxon>Micropepsales</taxon>
        <taxon>Micropepsaceae</taxon>
        <taxon>Rhizomicrobium</taxon>
    </lineage>
</organism>
<name>A0A846N372_9PROT</name>
<keyword evidence="7 8" id="KW-0998">Cell outer membrane</keyword>
<dbReference type="InterPro" id="IPR036942">
    <property type="entry name" value="Beta-barrel_TonB_sf"/>
</dbReference>
<feature type="signal peptide" evidence="10">
    <location>
        <begin position="1"/>
        <end position="25"/>
    </location>
</feature>
<keyword evidence="3 8" id="KW-1134">Transmembrane beta strand</keyword>
<keyword evidence="5 9" id="KW-0798">TonB box</keyword>
<evidence type="ECO:0000256" key="10">
    <source>
        <dbReference type="SAM" id="SignalP"/>
    </source>
</evidence>
<dbReference type="EMBL" id="JAASRM010000001">
    <property type="protein sequence ID" value="NIK90418.1"/>
    <property type="molecule type" value="Genomic_DNA"/>
</dbReference>
<evidence type="ECO:0000256" key="4">
    <source>
        <dbReference type="ARBA" id="ARBA00022692"/>
    </source>
</evidence>
<dbReference type="InterPro" id="IPR000531">
    <property type="entry name" value="Beta-barrel_TonB"/>
</dbReference>
<proteinExistence type="inferred from homology"/>
<evidence type="ECO:0000256" key="3">
    <source>
        <dbReference type="ARBA" id="ARBA00022452"/>
    </source>
</evidence>
<dbReference type="RefSeq" id="WP_167084957.1">
    <property type="nucleotide sequence ID" value="NZ_BAAADC010000001.1"/>
</dbReference>
<dbReference type="AlphaFoldDB" id="A0A846N372"/>